<evidence type="ECO:0000313" key="2">
    <source>
        <dbReference type="EMBL" id="QHU17591.1"/>
    </source>
</evidence>
<reference evidence="2" key="1">
    <citation type="journal article" date="2020" name="Nature">
        <title>Giant virus diversity and host interactions through global metagenomics.</title>
        <authorList>
            <person name="Schulz F."/>
            <person name="Roux S."/>
            <person name="Paez-Espino D."/>
            <person name="Jungbluth S."/>
            <person name="Walsh D.A."/>
            <person name="Denef V.J."/>
            <person name="McMahon K.D."/>
            <person name="Konstantinidis K.T."/>
            <person name="Eloe-Fadrosh E.A."/>
            <person name="Kyrpides N.C."/>
            <person name="Woyke T."/>
        </authorList>
    </citation>
    <scope>NUCLEOTIDE SEQUENCE</scope>
    <source>
        <strain evidence="2">GVMAG-S-3300012919-55</strain>
    </source>
</reference>
<organism evidence="2">
    <name type="scientific">viral metagenome</name>
    <dbReference type="NCBI Taxonomy" id="1070528"/>
    <lineage>
        <taxon>unclassified sequences</taxon>
        <taxon>metagenomes</taxon>
        <taxon>organismal metagenomes</taxon>
    </lineage>
</organism>
<name>A0A6C0KK96_9ZZZZ</name>
<protein>
    <submittedName>
        <fullName evidence="2">Uncharacterized protein</fullName>
    </submittedName>
</protein>
<proteinExistence type="predicted"/>
<feature type="region of interest" description="Disordered" evidence="1">
    <location>
        <begin position="108"/>
        <end position="133"/>
    </location>
</feature>
<evidence type="ECO:0000256" key="1">
    <source>
        <dbReference type="SAM" id="MobiDB-lite"/>
    </source>
</evidence>
<sequence length="133" mass="15899">MATSNTMNYNAAVLNLFKKKSKSKPMTNKQILKTMPKGWMLLCKDGNMYDNRTDEELAEDEWNNDVYRKYELYKTHVHRFLTNITIDMLKENCNVDEINGYIETLFYNDDEEDEEHDEESYDEMDDYESDVSM</sequence>
<dbReference type="EMBL" id="MN740916">
    <property type="protein sequence ID" value="QHU17591.1"/>
    <property type="molecule type" value="Genomic_DNA"/>
</dbReference>
<accession>A0A6C0KK96</accession>
<dbReference type="AlphaFoldDB" id="A0A6C0KK96"/>